<name>A0AAV8VMY1_9CUCU</name>
<dbReference type="EMBL" id="JANEYG010000050">
    <property type="protein sequence ID" value="KAJ8915678.1"/>
    <property type="molecule type" value="Genomic_DNA"/>
</dbReference>
<keyword evidence="2" id="KW-1185">Reference proteome</keyword>
<protein>
    <submittedName>
        <fullName evidence="1">Uncharacterized protein</fullName>
    </submittedName>
</protein>
<evidence type="ECO:0000313" key="2">
    <source>
        <dbReference type="Proteomes" id="UP001159042"/>
    </source>
</evidence>
<comment type="caution">
    <text evidence="1">The sequence shown here is derived from an EMBL/GenBank/DDBJ whole genome shotgun (WGS) entry which is preliminary data.</text>
</comment>
<dbReference type="AlphaFoldDB" id="A0AAV8VMY1"/>
<proteinExistence type="predicted"/>
<evidence type="ECO:0000313" key="1">
    <source>
        <dbReference type="EMBL" id="KAJ8915678.1"/>
    </source>
</evidence>
<accession>A0AAV8VMY1</accession>
<reference evidence="1 2" key="1">
    <citation type="journal article" date="2023" name="Insect Mol. Biol.">
        <title>Genome sequencing provides insights into the evolution of gene families encoding plant cell wall-degrading enzymes in longhorned beetles.</title>
        <authorList>
            <person name="Shin N.R."/>
            <person name="Okamura Y."/>
            <person name="Kirsch R."/>
            <person name="Pauchet Y."/>
        </authorList>
    </citation>
    <scope>NUCLEOTIDE SEQUENCE [LARGE SCALE GENOMIC DNA]</scope>
    <source>
        <strain evidence="1">EAD_L_NR</strain>
    </source>
</reference>
<organism evidence="1 2">
    <name type="scientific">Exocentrus adspersus</name>
    <dbReference type="NCBI Taxonomy" id="1586481"/>
    <lineage>
        <taxon>Eukaryota</taxon>
        <taxon>Metazoa</taxon>
        <taxon>Ecdysozoa</taxon>
        <taxon>Arthropoda</taxon>
        <taxon>Hexapoda</taxon>
        <taxon>Insecta</taxon>
        <taxon>Pterygota</taxon>
        <taxon>Neoptera</taxon>
        <taxon>Endopterygota</taxon>
        <taxon>Coleoptera</taxon>
        <taxon>Polyphaga</taxon>
        <taxon>Cucujiformia</taxon>
        <taxon>Chrysomeloidea</taxon>
        <taxon>Cerambycidae</taxon>
        <taxon>Lamiinae</taxon>
        <taxon>Acanthocinini</taxon>
        <taxon>Exocentrus</taxon>
    </lineage>
</organism>
<sequence length="72" mass="8169">MPHQLFIRLNSLKNVCPPLSKENTIADSCDHTLLGTSSTATAVPSTEKLIEVPIYIYKYHENILLEQLTYNH</sequence>
<dbReference type="Proteomes" id="UP001159042">
    <property type="component" value="Unassembled WGS sequence"/>
</dbReference>
<gene>
    <name evidence="1" type="ORF">NQ315_000611</name>
</gene>